<evidence type="ECO:0000313" key="3">
    <source>
        <dbReference type="Proteomes" id="UP001157039"/>
    </source>
</evidence>
<feature type="domain" description="Serine aminopeptidase S33" evidence="1">
    <location>
        <begin position="73"/>
        <end position="326"/>
    </location>
</feature>
<name>A0AA38CTB2_9ENTE</name>
<dbReference type="GO" id="GO:0016787">
    <property type="term" value="F:hydrolase activity"/>
    <property type="evidence" value="ECO:0007669"/>
    <property type="project" value="UniProtKB-KW"/>
</dbReference>
<dbReference type="Pfam" id="PF12146">
    <property type="entry name" value="Hydrolase_4"/>
    <property type="match status" value="1"/>
</dbReference>
<sequence>MKKQKAIVRAGMLSLGLISYLMFKNQPETIVLKENALENYPAPIDQIQKEDIYLITEDGLPLALTVFEPTEQPIKAVIQIVHGLLEHRLRYNHLASFLARHGFAVVVSDNRGHGDSVDSNNPLEQMPGVRRMVKDQLKITQLINERFANLPVYLYGHSYGSVIARLYLQENDQNIDKLLMTGTVQYEKKAKYGVVLALLADVFAGKGSYSWIIKKLSNFGSTDKTWLTNDPIEVEKASKDSRMLPGYNNLGVTTIWEGVRRLKDISLFTCQNPDLAIMSITGAEDKEITGGKSGLIDTRRTLRKIGYHDIEMLNFPGMKHEVINEINQDLVYQTMLEFFIK</sequence>
<protein>
    <submittedName>
        <fullName evidence="2">Alpha/beta hydrolase</fullName>
    </submittedName>
</protein>
<dbReference type="AlphaFoldDB" id="A0AA38CTB2"/>
<accession>A0AA38CTB2</accession>
<dbReference type="RefSeq" id="WP_227874535.1">
    <property type="nucleotide sequence ID" value="NZ_BSUW01000001.1"/>
</dbReference>
<evidence type="ECO:0000259" key="1">
    <source>
        <dbReference type="Pfam" id="PF12146"/>
    </source>
</evidence>
<dbReference type="InterPro" id="IPR022742">
    <property type="entry name" value="Hydrolase_4"/>
</dbReference>
<dbReference type="PANTHER" id="PTHR11614">
    <property type="entry name" value="PHOSPHOLIPASE-RELATED"/>
    <property type="match status" value="1"/>
</dbReference>
<evidence type="ECO:0000313" key="2">
    <source>
        <dbReference type="EMBL" id="GMA71213.1"/>
    </source>
</evidence>
<keyword evidence="2" id="KW-0378">Hydrolase</keyword>
<reference evidence="2 3" key="1">
    <citation type="journal article" date="2014" name="Int. J. Syst. Evol. Microbiol.">
        <title>Complete genome sequence of Corynebacterium casei LMG S-19264T (=DSM 44701T), isolated from a smear-ripened cheese.</title>
        <authorList>
            <consortium name="US DOE Joint Genome Institute (JGI-PGF)"/>
            <person name="Walter F."/>
            <person name="Albersmeier A."/>
            <person name="Kalinowski J."/>
            <person name="Ruckert C."/>
        </authorList>
    </citation>
    <scope>NUCLEOTIDE SEQUENCE [LARGE SCALE GENOMIC DNA]</scope>
    <source>
        <strain evidence="2 3">NBRC 114545</strain>
    </source>
</reference>
<dbReference type="EMBL" id="BSUW01000001">
    <property type="protein sequence ID" value="GMA71213.1"/>
    <property type="molecule type" value="Genomic_DNA"/>
</dbReference>
<gene>
    <name evidence="2" type="ORF">GCM10025885_02620</name>
</gene>
<dbReference type="Gene3D" id="3.40.50.1820">
    <property type="entry name" value="alpha/beta hydrolase"/>
    <property type="match status" value="1"/>
</dbReference>
<comment type="caution">
    <text evidence="2">The sequence shown here is derived from an EMBL/GenBank/DDBJ whole genome shotgun (WGS) entry which is preliminary data.</text>
</comment>
<dbReference type="SUPFAM" id="SSF53474">
    <property type="entry name" value="alpha/beta-Hydrolases"/>
    <property type="match status" value="1"/>
</dbReference>
<dbReference type="Proteomes" id="UP001157039">
    <property type="component" value="Unassembled WGS sequence"/>
</dbReference>
<proteinExistence type="predicted"/>
<organism evidence="2 3">
    <name type="scientific">Tetragenococcus osmophilus</name>
    <dbReference type="NCBI Taxonomy" id="526944"/>
    <lineage>
        <taxon>Bacteria</taxon>
        <taxon>Bacillati</taxon>
        <taxon>Bacillota</taxon>
        <taxon>Bacilli</taxon>
        <taxon>Lactobacillales</taxon>
        <taxon>Enterococcaceae</taxon>
        <taxon>Tetragenococcus</taxon>
    </lineage>
</organism>
<dbReference type="InterPro" id="IPR051044">
    <property type="entry name" value="MAG_DAG_Lipase"/>
</dbReference>
<dbReference type="InterPro" id="IPR029058">
    <property type="entry name" value="AB_hydrolase_fold"/>
</dbReference>